<proteinExistence type="predicted"/>
<dbReference type="Proteomes" id="UP001586593">
    <property type="component" value="Unassembled WGS sequence"/>
</dbReference>
<dbReference type="EMBL" id="JAZHXJ010000137">
    <property type="protein sequence ID" value="KAL1872454.1"/>
    <property type="molecule type" value="Genomic_DNA"/>
</dbReference>
<reference evidence="1 2" key="1">
    <citation type="journal article" date="2024" name="Commun. Biol.">
        <title>Comparative genomic analysis of thermophilic fungi reveals convergent evolutionary adaptations and gene losses.</title>
        <authorList>
            <person name="Steindorff A.S."/>
            <person name="Aguilar-Pontes M.V."/>
            <person name="Robinson A.J."/>
            <person name="Andreopoulos B."/>
            <person name="LaButti K."/>
            <person name="Kuo A."/>
            <person name="Mondo S."/>
            <person name="Riley R."/>
            <person name="Otillar R."/>
            <person name="Haridas S."/>
            <person name="Lipzen A."/>
            <person name="Grimwood J."/>
            <person name="Schmutz J."/>
            <person name="Clum A."/>
            <person name="Reid I.D."/>
            <person name="Moisan M.C."/>
            <person name="Butler G."/>
            <person name="Nguyen T.T.M."/>
            <person name="Dewar K."/>
            <person name="Conant G."/>
            <person name="Drula E."/>
            <person name="Henrissat B."/>
            <person name="Hansel C."/>
            <person name="Singer S."/>
            <person name="Hutchinson M.I."/>
            <person name="de Vries R.P."/>
            <person name="Natvig D.O."/>
            <person name="Powell A.J."/>
            <person name="Tsang A."/>
            <person name="Grigoriev I.V."/>
        </authorList>
    </citation>
    <scope>NUCLEOTIDE SEQUENCE [LARGE SCALE GENOMIC DNA]</scope>
    <source>
        <strain evidence="1 2">ATCC 24622</strain>
    </source>
</reference>
<accession>A0ABR3X959</accession>
<protein>
    <submittedName>
        <fullName evidence="1">Uncharacterized protein</fullName>
    </submittedName>
</protein>
<sequence>MSYIERVTRHPHSALKPCQGELRLSLSKYARRYGLEIGVFQGTAQRTAHKDTRSGHIERRLATIASVSLLQRRLSRFPTVLILLRARAKAMTSFSSSLTTRGPSPSTCSTLQSCGPRFGDGKIIDGLEGSTTRMTSLRAERSMSQRRFAGW</sequence>
<evidence type="ECO:0000313" key="1">
    <source>
        <dbReference type="EMBL" id="KAL1872454.1"/>
    </source>
</evidence>
<evidence type="ECO:0000313" key="2">
    <source>
        <dbReference type="Proteomes" id="UP001586593"/>
    </source>
</evidence>
<organism evidence="1 2">
    <name type="scientific">Phialemonium thermophilum</name>
    <dbReference type="NCBI Taxonomy" id="223376"/>
    <lineage>
        <taxon>Eukaryota</taxon>
        <taxon>Fungi</taxon>
        <taxon>Dikarya</taxon>
        <taxon>Ascomycota</taxon>
        <taxon>Pezizomycotina</taxon>
        <taxon>Sordariomycetes</taxon>
        <taxon>Sordariomycetidae</taxon>
        <taxon>Cephalothecales</taxon>
        <taxon>Cephalothecaceae</taxon>
        <taxon>Phialemonium</taxon>
    </lineage>
</organism>
<comment type="caution">
    <text evidence="1">The sequence shown here is derived from an EMBL/GenBank/DDBJ whole genome shotgun (WGS) entry which is preliminary data.</text>
</comment>
<name>A0ABR3X959_9PEZI</name>
<gene>
    <name evidence="1" type="ORF">VTK73DRAFT_1491</name>
</gene>
<keyword evidence="2" id="KW-1185">Reference proteome</keyword>